<comment type="caution">
    <text evidence="1">The sequence shown here is derived from an EMBL/GenBank/DDBJ whole genome shotgun (WGS) entry which is preliminary data.</text>
</comment>
<evidence type="ECO:0000313" key="1">
    <source>
        <dbReference type="EMBL" id="GAE15739.1"/>
    </source>
</evidence>
<gene>
    <name evidence="1" type="ORF">JCM6292_2063</name>
</gene>
<proteinExistence type="predicted"/>
<reference evidence="1 2" key="1">
    <citation type="journal article" date="2014" name="Genome Announc.">
        <title>Draft Genome Sequences of Three Strains of Bacteroides pyogenes Isolated from a Cat and Swine.</title>
        <authorList>
            <person name="Sakamoto M."/>
            <person name="Oshima K."/>
            <person name="Suda W."/>
            <person name="Kitamura K."/>
            <person name="Iida T."/>
            <person name="Hattori M."/>
            <person name="Ohkuma M."/>
        </authorList>
    </citation>
    <scope>NUCLEOTIDE SEQUENCE [LARGE SCALE GENOMIC DNA]</scope>
    <source>
        <strain evidence="1 2">JCM 6292</strain>
    </source>
</reference>
<evidence type="ECO:0000313" key="2">
    <source>
        <dbReference type="Proteomes" id="UP000018861"/>
    </source>
</evidence>
<dbReference type="AlphaFoldDB" id="W4P983"/>
<sequence>MNKIYTLCRSVEESDALGHFIMRKGYEGVQNDSYRYCRLEIEWAIKENSRHYRNYCFVGVNGCQMVVGKNKKEMRRKGSYKYIEKERMFRMLLGIH</sequence>
<dbReference type="EMBL" id="BAIQ01000021">
    <property type="protein sequence ID" value="GAE15739.1"/>
    <property type="molecule type" value="Genomic_DNA"/>
</dbReference>
<name>W4P983_9BACE</name>
<protein>
    <submittedName>
        <fullName evidence="1">Uncharacterized protein</fullName>
    </submittedName>
</protein>
<accession>W4P983</accession>
<dbReference type="Proteomes" id="UP000018861">
    <property type="component" value="Unassembled WGS sequence"/>
</dbReference>
<organism evidence="1 2">
    <name type="scientific">Bacteroides pyogenes JCM 6292</name>
    <dbReference type="NCBI Taxonomy" id="1235809"/>
    <lineage>
        <taxon>Bacteria</taxon>
        <taxon>Pseudomonadati</taxon>
        <taxon>Bacteroidota</taxon>
        <taxon>Bacteroidia</taxon>
        <taxon>Bacteroidales</taxon>
        <taxon>Bacteroidaceae</taxon>
        <taxon>Bacteroides</taxon>
    </lineage>
</organism>